<comment type="caution">
    <text evidence="1">The sequence shown here is derived from an EMBL/GenBank/DDBJ whole genome shotgun (WGS) entry which is preliminary data.</text>
</comment>
<proteinExistence type="predicted"/>
<dbReference type="EMBL" id="JASBWU010000013">
    <property type="protein sequence ID" value="KAJ9116980.1"/>
    <property type="molecule type" value="Genomic_DNA"/>
</dbReference>
<accession>A0ACC2WYW7</accession>
<reference evidence="1" key="1">
    <citation type="submission" date="2023-04" db="EMBL/GenBank/DDBJ databases">
        <title>Draft Genome sequencing of Naganishia species isolated from polar environments using Oxford Nanopore Technology.</title>
        <authorList>
            <person name="Leo P."/>
            <person name="Venkateswaran K."/>
        </authorList>
    </citation>
    <scope>NUCLEOTIDE SEQUENCE</scope>
    <source>
        <strain evidence="1">MNA-CCFEE 5425</strain>
    </source>
</reference>
<gene>
    <name evidence="1" type="ORF">QFC22_004638</name>
</gene>
<protein>
    <submittedName>
        <fullName evidence="1">Uncharacterized protein</fullName>
    </submittedName>
</protein>
<evidence type="ECO:0000313" key="2">
    <source>
        <dbReference type="Proteomes" id="UP001243375"/>
    </source>
</evidence>
<name>A0ACC2WYW7_9TREE</name>
<organism evidence="1 2">
    <name type="scientific">Naganishia vaughanmartiniae</name>
    <dbReference type="NCBI Taxonomy" id="1424756"/>
    <lineage>
        <taxon>Eukaryota</taxon>
        <taxon>Fungi</taxon>
        <taxon>Dikarya</taxon>
        <taxon>Basidiomycota</taxon>
        <taxon>Agaricomycotina</taxon>
        <taxon>Tremellomycetes</taxon>
        <taxon>Filobasidiales</taxon>
        <taxon>Filobasidiaceae</taxon>
        <taxon>Naganishia</taxon>
    </lineage>
</organism>
<evidence type="ECO:0000313" key="1">
    <source>
        <dbReference type="EMBL" id="KAJ9116980.1"/>
    </source>
</evidence>
<sequence>MASTLPPLTRSRTGDQNVKTTEPVSPGAPGVTVRKAPFPITLVLPRFVLSAQRNILIPVNPSSRRTVLAAVTLTILSVYVPDLIHVTELTPGPTHFETNI</sequence>
<dbReference type="Proteomes" id="UP001243375">
    <property type="component" value="Unassembled WGS sequence"/>
</dbReference>
<keyword evidence="2" id="KW-1185">Reference proteome</keyword>